<dbReference type="InterPro" id="IPR004919">
    <property type="entry name" value="GmrSD_N"/>
</dbReference>
<feature type="domain" description="GmrSD restriction endonucleases N-terminal" evidence="3">
    <location>
        <begin position="44"/>
        <end position="167"/>
    </location>
</feature>
<keyword evidence="5" id="KW-1185">Reference proteome</keyword>
<gene>
    <name evidence="4" type="ORF">HK097_008602</name>
</gene>
<evidence type="ECO:0000256" key="2">
    <source>
        <dbReference type="SAM" id="MobiDB-lite"/>
    </source>
</evidence>
<proteinExistence type="predicted"/>
<dbReference type="EMBL" id="JADGJD010000513">
    <property type="protein sequence ID" value="KAJ3050443.1"/>
    <property type="molecule type" value="Genomic_DNA"/>
</dbReference>
<feature type="compositionally biased region" description="Acidic residues" evidence="2">
    <location>
        <begin position="1"/>
        <end position="23"/>
    </location>
</feature>
<protein>
    <recommendedName>
        <fullName evidence="3">GmrSD restriction endonucleases N-terminal domain-containing protein</fullName>
    </recommendedName>
</protein>
<comment type="caution">
    <text evidence="4">The sequence shown here is derived from an EMBL/GenBank/DDBJ whole genome shotgun (WGS) entry which is preliminary data.</text>
</comment>
<dbReference type="Pfam" id="PF03235">
    <property type="entry name" value="GmrSD_N"/>
    <property type="match status" value="1"/>
</dbReference>
<name>A0AAD5SC88_9FUNG</name>
<dbReference type="PANTHER" id="PTHR39639">
    <property type="entry name" value="CHROMOSOME 16, WHOLE GENOME SHOTGUN SEQUENCE"/>
    <property type="match status" value="1"/>
</dbReference>
<evidence type="ECO:0000256" key="1">
    <source>
        <dbReference type="SAM" id="Coils"/>
    </source>
</evidence>
<evidence type="ECO:0000259" key="3">
    <source>
        <dbReference type="Pfam" id="PF03235"/>
    </source>
</evidence>
<evidence type="ECO:0000313" key="4">
    <source>
        <dbReference type="EMBL" id="KAJ3050443.1"/>
    </source>
</evidence>
<reference evidence="4" key="1">
    <citation type="submission" date="2020-05" db="EMBL/GenBank/DDBJ databases">
        <title>Phylogenomic resolution of chytrid fungi.</title>
        <authorList>
            <person name="Stajich J.E."/>
            <person name="Amses K."/>
            <person name="Simmons R."/>
            <person name="Seto K."/>
            <person name="Myers J."/>
            <person name="Bonds A."/>
            <person name="Quandt C.A."/>
            <person name="Barry K."/>
            <person name="Liu P."/>
            <person name="Grigoriev I."/>
            <person name="Longcore J.E."/>
            <person name="James T.Y."/>
        </authorList>
    </citation>
    <scope>NUCLEOTIDE SEQUENCE</scope>
    <source>
        <strain evidence="4">JEL0318</strain>
    </source>
</reference>
<dbReference type="Proteomes" id="UP001212841">
    <property type="component" value="Unassembled WGS sequence"/>
</dbReference>
<feature type="coiled-coil region" evidence="1">
    <location>
        <begin position="301"/>
        <end position="328"/>
    </location>
</feature>
<keyword evidence="1" id="KW-0175">Coiled coil</keyword>
<accession>A0AAD5SC88</accession>
<dbReference type="PANTHER" id="PTHR39639:SF1">
    <property type="entry name" value="DUF262 DOMAIN-CONTAINING PROTEIN"/>
    <property type="match status" value="1"/>
</dbReference>
<dbReference type="AlphaFoldDB" id="A0AAD5SC88"/>
<evidence type="ECO:0000313" key="5">
    <source>
        <dbReference type="Proteomes" id="UP001212841"/>
    </source>
</evidence>
<organism evidence="4 5">
    <name type="scientific">Rhizophlyctis rosea</name>
    <dbReference type="NCBI Taxonomy" id="64517"/>
    <lineage>
        <taxon>Eukaryota</taxon>
        <taxon>Fungi</taxon>
        <taxon>Fungi incertae sedis</taxon>
        <taxon>Chytridiomycota</taxon>
        <taxon>Chytridiomycota incertae sedis</taxon>
        <taxon>Chytridiomycetes</taxon>
        <taxon>Rhizophlyctidales</taxon>
        <taxon>Rhizophlyctidaceae</taxon>
        <taxon>Rhizophlyctis</taxon>
    </lineage>
</organism>
<sequence>MAEDKDYIEEDYDEEEEASEEGEQQPPKELQPPAILNYPFQLLRQYFEKEIIDLEPTYQRDVVWNDVKQGHLIDSLVKNYYVPPVIFSKKEEGPDGKRAVIDGKQRLTSIYKFMKNLIPHIDSTTKKKRWYAAGSEGRKSCFTAAERTEFNSKTIICIEYSGLSDQDEEEMFNRVQMGMPLSAAEKMYATGSPLGLYLRVLLKEFDRTIQMIDDRRKRGFQVLAQAYCIVMWKGPELLPSTAKIQAELKKPGEVSEGRRRLFTNILRVLRQTYEDYPHIFGKEKYKTVAPIEFAMFCYLIYKKKEYQIHELKEAIETLRDKTRKKEKDIRANQRLYSYMREVIEKET</sequence>
<feature type="region of interest" description="Disordered" evidence="2">
    <location>
        <begin position="1"/>
        <end position="32"/>
    </location>
</feature>